<dbReference type="Proteomes" id="UP000294656">
    <property type="component" value="Unassembled WGS sequence"/>
</dbReference>
<dbReference type="Gene3D" id="1.10.10.10">
    <property type="entry name" value="Winged helix-like DNA-binding domain superfamily/Winged helix DNA-binding domain"/>
    <property type="match status" value="1"/>
</dbReference>
<keyword evidence="7" id="KW-1185">Reference proteome</keyword>
<gene>
    <name evidence="6" type="ORF">DFP79_3122</name>
</gene>
<feature type="domain" description="HTH lysR-type" evidence="5">
    <location>
        <begin position="8"/>
        <end position="65"/>
    </location>
</feature>
<organism evidence="6 7">
    <name type="scientific">Marinomonas balearica</name>
    <dbReference type="NCBI Taxonomy" id="491947"/>
    <lineage>
        <taxon>Bacteria</taxon>
        <taxon>Pseudomonadati</taxon>
        <taxon>Pseudomonadota</taxon>
        <taxon>Gammaproteobacteria</taxon>
        <taxon>Oceanospirillales</taxon>
        <taxon>Oceanospirillaceae</taxon>
        <taxon>Marinomonas</taxon>
    </lineage>
</organism>
<dbReference type="PANTHER" id="PTHR30537">
    <property type="entry name" value="HTH-TYPE TRANSCRIPTIONAL REGULATOR"/>
    <property type="match status" value="1"/>
</dbReference>
<dbReference type="OrthoDB" id="9815676at2"/>
<name>A0A4R6M3C1_9GAMM</name>
<dbReference type="InterPro" id="IPR036388">
    <property type="entry name" value="WH-like_DNA-bd_sf"/>
</dbReference>
<dbReference type="InterPro" id="IPR036390">
    <property type="entry name" value="WH_DNA-bd_sf"/>
</dbReference>
<dbReference type="Pfam" id="PF00126">
    <property type="entry name" value="HTH_1"/>
    <property type="match status" value="1"/>
</dbReference>
<dbReference type="PROSITE" id="PS50931">
    <property type="entry name" value="HTH_LYSR"/>
    <property type="match status" value="1"/>
</dbReference>
<accession>A0A4R6M3C1</accession>
<sequence length="319" mass="35602">MTPHKLMELLPELAVLVAVVEEGSFTNAGKKLGLPPSSISRTISKLEAGLSTKLLERTTRRVALNAIGREVFEAAKNMLNAAKSAVEITQSQQTLLNGELRICAPKAFTKLILSPIVFEFMQEHPELTIKLTASDHIIDPSSGEVDLLYRLTNHPIEGLVARKIASVKQIVCASPTYLERESTPHKPSDLSKHNCISLGEFEGDHIWHFDQLGSLEKVKTQGNFSSNHSEIRKEAVLRDLGISAFPEFTIRDEIHSEKLIPLLADWHFNGTYHGTVFAQHTQSRYVPIQIRQFIEFSAPRISERLNASLLLEEQASKPI</sequence>
<dbReference type="InterPro" id="IPR000847">
    <property type="entry name" value="LysR_HTH_N"/>
</dbReference>
<keyword evidence="3" id="KW-0238">DNA-binding</keyword>
<dbReference type="PANTHER" id="PTHR30537:SF5">
    <property type="entry name" value="HTH-TYPE TRANSCRIPTIONAL ACTIVATOR TTDR-RELATED"/>
    <property type="match status" value="1"/>
</dbReference>
<evidence type="ECO:0000256" key="3">
    <source>
        <dbReference type="ARBA" id="ARBA00023125"/>
    </source>
</evidence>
<dbReference type="GO" id="GO:0003700">
    <property type="term" value="F:DNA-binding transcription factor activity"/>
    <property type="evidence" value="ECO:0007669"/>
    <property type="project" value="InterPro"/>
</dbReference>
<dbReference type="InterPro" id="IPR005119">
    <property type="entry name" value="LysR_subst-bd"/>
</dbReference>
<evidence type="ECO:0000256" key="2">
    <source>
        <dbReference type="ARBA" id="ARBA00023015"/>
    </source>
</evidence>
<dbReference type="CDD" id="cd08422">
    <property type="entry name" value="PBP2_CrgA_like"/>
    <property type="match status" value="1"/>
</dbReference>
<dbReference type="GO" id="GO:0043565">
    <property type="term" value="F:sequence-specific DNA binding"/>
    <property type="evidence" value="ECO:0007669"/>
    <property type="project" value="TreeGrafter"/>
</dbReference>
<protein>
    <submittedName>
        <fullName evidence="6">Transcriptional regulator</fullName>
    </submittedName>
</protein>
<dbReference type="EMBL" id="SNXC01000015">
    <property type="protein sequence ID" value="TDO95767.1"/>
    <property type="molecule type" value="Genomic_DNA"/>
</dbReference>
<evidence type="ECO:0000259" key="5">
    <source>
        <dbReference type="PROSITE" id="PS50931"/>
    </source>
</evidence>
<dbReference type="AlphaFoldDB" id="A0A4R6M3C1"/>
<dbReference type="FunFam" id="1.10.10.10:FF:000001">
    <property type="entry name" value="LysR family transcriptional regulator"/>
    <property type="match status" value="1"/>
</dbReference>
<dbReference type="InterPro" id="IPR058163">
    <property type="entry name" value="LysR-type_TF_proteobact-type"/>
</dbReference>
<keyword evidence="2" id="KW-0805">Transcription regulation</keyword>
<evidence type="ECO:0000313" key="6">
    <source>
        <dbReference type="EMBL" id="TDO95767.1"/>
    </source>
</evidence>
<proteinExistence type="inferred from homology"/>
<dbReference type="GO" id="GO:0006351">
    <property type="term" value="P:DNA-templated transcription"/>
    <property type="evidence" value="ECO:0007669"/>
    <property type="project" value="TreeGrafter"/>
</dbReference>
<dbReference type="SUPFAM" id="SSF53850">
    <property type="entry name" value="Periplasmic binding protein-like II"/>
    <property type="match status" value="1"/>
</dbReference>
<comment type="caution">
    <text evidence="6">The sequence shown here is derived from an EMBL/GenBank/DDBJ whole genome shotgun (WGS) entry which is preliminary data.</text>
</comment>
<evidence type="ECO:0000256" key="1">
    <source>
        <dbReference type="ARBA" id="ARBA00009437"/>
    </source>
</evidence>
<reference evidence="6 7" key="1">
    <citation type="submission" date="2019-03" db="EMBL/GenBank/DDBJ databases">
        <title>Genomic Encyclopedia of Type Strains, Phase III (KMG-III): the genomes of soil and plant-associated and newly described type strains.</title>
        <authorList>
            <person name="Whitman W."/>
        </authorList>
    </citation>
    <scope>NUCLEOTIDE SEQUENCE [LARGE SCALE GENOMIC DNA]</scope>
    <source>
        <strain evidence="6 7">CECT 7378</strain>
    </source>
</reference>
<dbReference type="SUPFAM" id="SSF46785">
    <property type="entry name" value="Winged helix' DNA-binding domain"/>
    <property type="match status" value="1"/>
</dbReference>
<comment type="similarity">
    <text evidence="1">Belongs to the LysR transcriptional regulatory family.</text>
</comment>
<dbReference type="Gene3D" id="3.40.190.290">
    <property type="match status" value="1"/>
</dbReference>
<dbReference type="RefSeq" id="WP_133504840.1">
    <property type="nucleotide sequence ID" value="NZ_SNXC01000015.1"/>
</dbReference>
<evidence type="ECO:0000256" key="4">
    <source>
        <dbReference type="ARBA" id="ARBA00023163"/>
    </source>
</evidence>
<dbReference type="Pfam" id="PF03466">
    <property type="entry name" value="LysR_substrate"/>
    <property type="match status" value="1"/>
</dbReference>
<evidence type="ECO:0000313" key="7">
    <source>
        <dbReference type="Proteomes" id="UP000294656"/>
    </source>
</evidence>
<keyword evidence="4" id="KW-0804">Transcription</keyword>